<evidence type="ECO:0000256" key="4">
    <source>
        <dbReference type="ARBA" id="ARBA00022692"/>
    </source>
</evidence>
<dbReference type="PANTHER" id="PTHR23501:SF174">
    <property type="entry name" value="MULTIDRUG EXPORT PROTEIN EMRB-RELATED"/>
    <property type="match status" value="1"/>
</dbReference>
<dbReference type="PANTHER" id="PTHR23501">
    <property type="entry name" value="MAJOR FACILITATOR SUPERFAMILY"/>
    <property type="match status" value="1"/>
</dbReference>
<evidence type="ECO:0000256" key="2">
    <source>
        <dbReference type="ARBA" id="ARBA00022448"/>
    </source>
</evidence>
<protein>
    <submittedName>
        <fullName evidence="9">Inner membrane component of tripartite multidrug resistance system</fullName>
    </submittedName>
</protein>
<dbReference type="AlphaFoldDB" id="A0A2Z5FZR4"/>
<evidence type="ECO:0000256" key="1">
    <source>
        <dbReference type="ARBA" id="ARBA00004651"/>
    </source>
</evidence>
<dbReference type="Gene3D" id="1.20.1720.10">
    <property type="entry name" value="Multidrug resistance protein D"/>
    <property type="match status" value="1"/>
</dbReference>
<dbReference type="EMBL" id="CP030840">
    <property type="protein sequence ID" value="AXC12381.1"/>
    <property type="molecule type" value="Genomic_DNA"/>
</dbReference>
<dbReference type="Pfam" id="PF07690">
    <property type="entry name" value="MFS_1"/>
    <property type="match status" value="1"/>
</dbReference>
<feature type="transmembrane region" description="Helical" evidence="7">
    <location>
        <begin position="81"/>
        <end position="100"/>
    </location>
</feature>
<dbReference type="Proteomes" id="UP000253606">
    <property type="component" value="Chromosome"/>
</dbReference>
<feature type="transmembrane region" description="Helical" evidence="7">
    <location>
        <begin position="353"/>
        <end position="374"/>
    </location>
</feature>
<evidence type="ECO:0000256" key="6">
    <source>
        <dbReference type="ARBA" id="ARBA00023136"/>
    </source>
</evidence>
<dbReference type="SUPFAM" id="SSF103473">
    <property type="entry name" value="MFS general substrate transporter"/>
    <property type="match status" value="1"/>
</dbReference>
<evidence type="ECO:0000259" key="8">
    <source>
        <dbReference type="PROSITE" id="PS50850"/>
    </source>
</evidence>
<evidence type="ECO:0000313" key="9">
    <source>
        <dbReference type="EMBL" id="AXC12381.1"/>
    </source>
</evidence>
<keyword evidence="4 7" id="KW-0812">Transmembrane</keyword>
<keyword evidence="5 7" id="KW-1133">Transmembrane helix</keyword>
<dbReference type="GO" id="GO:0005886">
    <property type="term" value="C:plasma membrane"/>
    <property type="evidence" value="ECO:0007669"/>
    <property type="project" value="UniProtKB-SubCell"/>
</dbReference>
<dbReference type="InterPro" id="IPR004638">
    <property type="entry name" value="EmrB-like"/>
</dbReference>
<organism evidence="9 10">
    <name type="scientific">Acidisarcina polymorpha</name>
    <dbReference type="NCBI Taxonomy" id="2211140"/>
    <lineage>
        <taxon>Bacteria</taxon>
        <taxon>Pseudomonadati</taxon>
        <taxon>Acidobacteriota</taxon>
        <taxon>Terriglobia</taxon>
        <taxon>Terriglobales</taxon>
        <taxon>Acidobacteriaceae</taxon>
        <taxon>Acidisarcina</taxon>
    </lineage>
</organism>
<evidence type="ECO:0000256" key="3">
    <source>
        <dbReference type="ARBA" id="ARBA00022475"/>
    </source>
</evidence>
<dbReference type="GO" id="GO:0022857">
    <property type="term" value="F:transmembrane transporter activity"/>
    <property type="evidence" value="ECO:0007669"/>
    <property type="project" value="InterPro"/>
</dbReference>
<evidence type="ECO:0000313" key="10">
    <source>
        <dbReference type="Proteomes" id="UP000253606"/>
    </source>
</evidence>
<dbReference type="NCBIfam" id="TIGR00711">
    <property type="entry name" value="efflux_EmrB"/>
    <property type="match status" value="1"/>
</dbReference>
<gene>
    <name evidence="9" type="ORF">ACPOL_3084</name>
</gene>
<evidence type="ECO:0000256" key="5">
    <source>
        <dbReference type="ARBA" id="ARBA00022989"/>
    </source>
</evidence>
<proteinExistence type="predicted"/>
<reference evidence="9 10" key="1">
    <citation type="journal article" date="2018" name="Front. Microbiol.">
        <title>Hydrolytic Capabilities as a Key to Environmental Success: Chitinolytic and Cellulolytic Acidobacteria From Acidic Sub-arctic Soils and Boreal Peatlands.</title>
        <authorList>
            <person name="Belova S.E."/>
            <person name="Ravin N.V."/>
            <person name="Pankratov T.A."/>
            <person name="Rakitin A.L."/>
            <person name="Ivanova A.A."/>
            <person name="Beletsky A.V."/>
            <person name="Mardanov A.V."/>
            <person name="Sinninghe Damste J.S."/>
            <person name="Dedysh S.N."/>
        </authorList>
    </citation>
    <scope>NUCLEOTIDE SEQUENCE [LARGE SCALE GENOMIC DNA]</scope>
    <source>
        <strain evidence="9 10">SBC82</strain>
    </source>
</reference>
<evidence type="ECO:0000256" key="7">
    <source>
        <dbReference type="SAM" id="Phobius"/>
    </source>
</evidence>
<dbReference type="InterPro" id="IPR011701">
    <property type="entry name" value="MFS"/>
</dbReference>
<feature type="transmembrane region" description="Helical" evidence="7">
    <location>
        <begin position="322"/>
        <end position="341"/>
    </location>
</feature>
<feature type="transmembrane region" description="Helical" evidence="7">
    <location>
        <begin position="53"/>
        <end position="72"/>
    </location>
</feature>
<accession>A0A2Z5FZR4</accession>
<dbReference type="Gene3D" id="1.20.1250.20">
    <property type="entry name" value="MFS general substrate transporter like domains"/>
    <property type="match status" value="1"/>
</dbReference>
<dbReference type="InterPro" id="IPR020846">
    <property type="entry name" value="MFS_dom"/>
</dbReference>
<feature type="transmembrane region" description="Helical" evidence="7">
    <location>
        <begin position="140"/>
        <end position="161"/>
    </location>
</feature>
<keyword evidence="2" id="KW-0813">Transport</keyword>
<dbReference type="OrthoDB" id="102502at2"/>
<dbReference type="KEGG" id="abas:ACPOL_3084"/>
<keyword evidence="10" id="KW-1185">Reference proteome</keyword>
<dbReference type="InterPro" id="IPR036259">
    <property type="entry name" value="MFS_trans_sf"/>
</dbReference>
<dbReference type="PRINTS" id="PR01036">
    <property type="entry name" value="TCRTETB"/>
</dbReference>
<feature type="transmembrane region" description="Helical" evidence="7">
    <location>
        <begin position="282"/>
        <end position="302"/>
    </location>
</feature>
<name>A0A2Z5FZR4_9BACT</name>
<feature type="transmembrane region" description="Helical" evidence="7">
    <location>
        <begin position="241"/>
        <end position="262"/>
    </location>
</feature>
<feature type="transmembrane region" description="Helical" evidence="7">
    <location>
        <begin position="500"/>
        <end position="518"/>
    </location>
</feature>
<feature type="transmembrane region" description="Helical" evidence="7">
    <location>
        <begin position="380"/>
        <end position="399"/>
    </location>
</feature>
<keyword evidence="6 7" id="KW-0472">Membrane</keyword>
<sequence length="530" mass="57301">MPEDQGRPKHNPWVIAVTVTLATIMEVLDTSIANVAVPHIAGGLGATQDQATWVITSYLVSNAVVLPAAAYFSSIVGRKRFYMSCVALFGISSILCGLAPSLPLLLFFRVLQGIGGGGLAPSEQAILADTFPPEKRGQAFAVYGLAVVTAPVLGPTLGGWIVDNYDWRWIFFINVPVALISLFLTSRLVEDPPHVTEEVEKVKKEGFRMDKLGFGFVALAFGCLEVILDKGQEDDWLNSDFIRFFLLLTVIGFVGMITWELYIARKGEKPIIDLHLFGNRTFAIAFMMMLLVGFALYGANIAMPQILQQLMGYTAGGAGEALSTGGLATILMMPLVGFLMGKVDPRKLVVCGYLLMGFGLFYVAQIYLGVSFAWVAKARFIQSLGLAFLFVPISTLAYVGTRPEQSNDVSGTTNLARNVGGSIGTSFVTTFAARWGQTHQAYLARHVNAGNVAWVGRLNALTQQSKGVLSSTADAQHRAMAQFYQQSLSAQASILAYKDITHFFAIAMFVMAPLALLMTRPPKGTAAAAH</sequence>
<keyword evidence="3" id="KW-1003">Cell membrane</keyword>
<feature type="transmembrane region" description="Helical" evidence="7">
    <location>
        <begin position="12"/>
        <end position="33"/>
    </location>
</feature>
<comment type="subcellular location">
    <subcellularLocation>
        <location evidence="1">Cell membrane</location>
        <topology evidence="1">Multi-pass membrane protein</topology>
    </subcellularLocation>
</comment>
<dbReference type="CDD" id="cd17503">
    <property type="entry name" value="MFS_LmrB_MDR_like"/>
    <property type="match status" value="1"/>
</dbReference>
<feature type="domain" description="Major facilitator superfamily (MFS) profile" evidence="8">
    <location>
        <begin position="15"/>
        <end position="523"/>
    </location>
</feature>
<dbReference type="PROSITE" id="PS50850">
    <property type="entry name" value="MFS"/>
    <property type="match status" value="1"/>
</dbReference>
<dbReference type="RefSeq" id="WP_114207608.1">
    <property type="nucleotide sequence ID" value="NZ_CP030840.1"/>
</dbReference>
<feature type="transmembrane region" description="Helical" evidence="7">
    <location>
        <begin position="167"/>
        <end position="184"/>
    </location>
</feature>